<dbReference type="GO" id="GO:0016301">
    <property type="term" value="F:kinase activity"/>
    <property type="evidence" value="ECO:0007669"/>
    <property type="project" value="UniProtKB-KW"/>
</dbReference>
<evidence type="ECO:0000256" key="11">
    <source>
        <dbReference type="HAMAP-Rule" id="MF_00228"/>
    </source>
</evidence>
<dbReference type="Proteomes" id="UP001597252">
    <property type="component" value="Unassembled WGS sequence"/>
</dbReference>
<dbReference type="PIRSF" id="PIRSF000513">
    <property type="entry name" value="Thz_kinase"/>
    <property type="match status" value="1"/>
</dbReference>
<keyword evidence="9 11" id="KW-0460">Magnesium</keyword>
<feature type="binding site" evidence="11">
    <location>
        <position position="50"/>
    </location>
    <ligand>
        <name>substrate</name>
    </ligand>
</feature>
<evidence type="ECO:0000256" key="9">
    <source>
        <dbReference type="ARBA" id="ARBA00022842"/>
    </source>
</evidence>
<evidence type="ECO:0000256" key="7">
    <source>
        <dbReference type="ARBA" id="ARBA00022777"/>
    </source>
</evidence>
<comment type="catalytic activity">
    <reaction evidence="1 11">
        <text>5-(2-hydroxyethyl)-4-methylthiazole + ATP = 4-methyl-5-(2-phosphooxyethyl)-thiazole + ADP + H(+)</text>
        <dbReference type="Rhea" id="RHEA:24212"/>
        <dbReference type="ChEBI" id="CHEBI:15378"/>
        <dbReference type="ChEBI" id="CHEBI:17957"/>
        <dbReference type="ChEBI" id="CHEBI:30616"/>
        <dbReference type="ChEBI" id="CHEBI:58296"/>
        <dbReference type="ChEBI" id="CHEBI:456216"/>
        <dbReference type="EC" id="2.7.1.50"/>
    </reaction>
</comment>
<keyword evidence="10 11" id="KW-0784">Thiamine biosynthesis</keyword>
<gene>
    <name evidence="11" type="primary">thiM</name>
    <name evidence="12" type="ORF">ACFQ5J_07775</name>
</gene>
<comment type="function">
    <text evidence="11">Catalyzes the phosphorylation of the hydroxyl group of 4-methyl-5-beta-hydroxyethylthiazole (THZ).</text>
</comment>
<keyword evidence="5 11" id="KW-0479">Metal-binding</keyword>
<evidence type="ECO:0000256" key="8">
    <source>
        <dbReference type="ARBA" id="ARBA00022840"/>
    </source>
</evidence>
<feature type="binding site" evidence="11">
    <location>
        <position position="205"/>
    </location>
    <ligand>
        <name>substrate</name>
    </ligand>
</feature>
<name>A0ABW4E966_9LACO</name>
<dbReference type="Gene3D" id="3.40.1190.20">
    <property type="match status" value="1"/>
</dbReference>
<keyword evidence="4 11" id="KW-0808">Transferase</keyword>
<feature type="binding site" evidence="11">
    <location>
        <position position="178"/>
    </location>
    <ligand>
        <name>ATP</name>
        <dbReference type="ChEBI" id="CHEBI:30616"/>
    </ligand>
</feature>
<evidence type="ECO:0000256" key="2">
    <source>
        <dbReference type="ARBA" id="ARBA00001946"/>
    </source>
</evidence>
<keyword evidence="8 11" id="KW-0067">ATP-binding</keyword>
<dbReference type="EC" id="2.7.1.50" evidence="11"/>
<sequence>MPMSLIEHFTAAFHLPLPLHAAPLVQCLTNEISVESVANALLAINAKPVMADDLREITGFMAQSDAVLLNLGHLSADREASIRLASQAAQAQQRPVVIDLVGIGASPIRAQLGQQLLAEKPMVVKGNLGELRHLVGLPSQARGVDNSQADSADLALAGLAHRLQTFAQAYPHTVFLATGPTDIVATATTAWRLDNGVAQLDRFTGTGDIVGALIAALLGSGLAALPATVLAVSYFNRCGEAAALLASKAGLATFRLNVFDQLSQLGQDPEWFLAVKGENYGS</sequence>
<organism evidence="12 13">
    <name type="scientific">Lacticaseibacillus baoqingensis</name>
    <dbReference type="NCBI Taxonomy" id="2486013"/>
    <lineage>
        <taxon>Bacteria</taxon>
        <taxon>Bacillati</taxon>
        <taxon>Bacillota</taxon>
        <taxon>Bacilli</taxon>
        <taxon>Lactobacillales</taxon>
        <taxon>Lactobacillaceae</taxon>
        <taxon>Lacticaseibacillus</taxon>
    </lineage>
</organism>
<dbReference type="Pfam" id="PF02110">
    <property type="entry name" value="HK"/>
    <property type="match status" value="1"/>
</dbReference>
<comment type="caution">
    <text evidence="12">The sequence shown here is derived from an EMBL/GenBank/DDBJ whole genome shotgun (WGS) entry which is preliminary data.</text>
</comment>
<comment type="similarity">
    <text evidence="11">Belongs to the Thz kinase family.</text>
</comment>
<comment type="pathway">
    <text evidence="3 11">Cofactor biosynthesis; thiamine diphosphate biosynthesis; 4-methyl-5-(2-phosphoethyl)-thiazole from 5-(2-hydroxyethyl)-4-methylthiazole: step 1/1.</text>
</comment>
<keyword evidence="6 11" id="KW-0547">Nucleotide-binding</keyword>
<dbReference type="PRINTS" id="PR01099">
    <property type="entry name" value="HYETHTZKNASE"/>
</dbReference>
<feature type="binding site" evidence="11">
    <location>
        <position position="125"/>
    </location>
    <ligand>
        <name>ATP</name>
        <dbReference type="ChEBI" id="CHEBI:30616"/>
    </ligand>
</feature>
<evidence type="ECO:0000256" key="10">
    <source>
        <dbReference type="ARBA" id="ARBA00022977"/>
    </source>
</evidence>
<keyword evidence="7 11" id="KW-0418">Kinase</keyword>
<evidence type="ECO:0000256" key="5">
    <source>
        <dbReference type="ARBA" id="ARBA00022723"/>
    </source>
</evidence>
<evidence type="ECO:0000256" key="3">
    <source>
        <dbReference type="ARBA" id="ARBA00004868"/>
    </source>
</evidence>
<dbReference type="EMBL" id="JBHTON010000021">
    <property type="protein sequence ID" value="MFD1485125.1"/>
    <property type="molecule type" value="Genomic_DNA"/>
</dbReference>
<reference evidence="13" key="1">
    <citation type="journal article" date="2019" name="Int. J. Syst. Evol. Microbiol.">
        <title>The Global Catalogue of Microorganisms (GCM) 10K type strain sequencing project: providing services to taxonomists for standard genome sequencing and annotation.</title>
        <authorList>
            <consortium name="The Broad Institute Genomics Platform"/>
            <consortium name="The Broad Institute Genome Sequencing Center for Infectious Disease"/>
            <person name="Wu L."/>
            <person name="Ma J."/>
        </authorList>
    </citation>
    <scope>NUCLEOTIDE SEQUENCE [LARGE SCALE GENOMIC DNA]</scope>
    <source>
        <strain evidence="13">CCM 8903</strain>
    </source>
</reference>
<protein>
    <recommendedName>
        <fullName evidence="11">Hydroxyethylthiazole kinase</fullName>
        <ecNumber evidence="11">2.7.1.50</ecNumber>
    </recommendedName>
    <alternativeName>
        <fullName evidence="11">4-methyl-5-beta-hydroxyethylthiazole kinase</fullName>
        <shortName evidence="11">TH kinase</shortName>
        <shortName evidence="11">Thz kinase</shortName>
    </alternativeName>
</protein>
<dbReference type="SUPFAM" id="SSF53613">
    <property type="entry name" value="Ribokinase-like"/>
    <property type="match status" value="1"/>
</dbReference>
<proteinExistence type="inferred from homology"/>
<dbReference type="InterPro" id="IPR000417">
    <property type="entry name" value="Hyethyz_kinase"/>
</dbReference>
<accession>A0ABW4E966</accession>
<keyword evidence="13" id="KW-1185">Reference proteome</keyword>
<evidence type="ECO:0000313" key="13">
    <source>
        <dbReference type="Proteomes" id="UP001597252"/>
    </source>
</evidence>
<evidence type="ECO:0000256" key="6">
    <source>
        <dbReference type="ARBA" id="ARBA00022741"/>
    </source>
</evidence>
<dbReference type="HAMAP" id="MF_00228">
    <property type="entry name" value="Thz_kinase"/>
    <property type="match status" value="1"/>
</dbReference>
<evidence type="ECO:0000313" key="12">
    <source>
        <dbReference type="EMBL" id="MFD1485125.1"/>
    </source>
</evidence>
<dbReference type="CDD" id="cd01170">
    <property type="entry name" value="THZ_kinase"/>
    <property type="match status" value="1"/>
</dbReference>
<comment type="cofactor">
    <cofactor evidence="2 11">
        <name>Mg(2+)</name>
        <dbReference type="ChEBI" id="CHEBI:18420"/>
    </cofactor>
</comment>
<dbReference type="InterPro" id="IPR029056">
    <property type="entry name" value="Ribokinase-like"/>
</dbReference>
<dbReference type="RefSeq" id="WP_125753993.1">
    <property type="nucleotide sequence ID" value="NZ_JBHTON010000021.1"/>
</dbReference>
<evidence type="ECO:0000256" key="4">
    <source>
        <dbReference type="ARBA" id="ARBA00022679"/>
    </source>
</evidence>
<evidence type="ECO:0000256" key="1">
    <source>
        <dbReference type="ARBA" id="ARBA00001771"/>
    </source>
</evidence>